<dbReference type="CDD" id="cd18793">
    <property type="entry name" value="SF2_C_SNF"/>
    <property type="match status" value="1"/>
</dbReference>
<comment type="function">
    <text evidence="19">ATPase component of the INO80 complex which remodels chromatin by shifting nucleosomes and is involved in DNA repair.</text>
</comment>
<dbReference type="GO" id="GO:0042393">
    <property type="term" value="F:histone binding"/>
    <property type="evidence" value="ECO:0007669"/>
    <property type="project" value="TreeGrafter"/>
</dbReference>
<dbReference type="Gene3D" id="6.10.140.1330">
    <property type="match status" value="1"/>
</dbReference>
<feature type="compositionally biased region" description="Basic and acidic residues" evidence="20">
    <location>
        <begin position="1338"/>
        <end position="1368"/>
    </location>
</feature>
<dbReference type="Gene3D" id="3.40.50.10810">
    <property type="entry name" value="Tandem AAA-ATPase domain"/>
    <property type="match status" value="1"/>
</dbReference>
<evidence type="ECO:0000259" key="22">
    <source>
        <dbReference type="PROSITE" id="PS51192"/>
    </source>
</evidence>
<dbReference type="InterPro" id="IPR027417">
    <property type="entry name" value="P-loop_NTPase"/>
</dbReference>
<comment type="catalytic activity">
    <reaction evidence="19">
        <text>ATP + H2O = ADP + phosphate + H(+)</text>
        <dbReference type="Rhea" id="RHEA:13065"/>
        <dbReference type="ChEBI" id="CHEBI:15377"/>
        <dbReference type="ChEBI" id="CHEBI:15378"/>
        <dbReference type="ChEBI" id="CHEBI:30616"/>
        <dbReference type="ChEBI" id="CHEBI:43474"/>
        <dbReference type="ChEBI" id="CHEBI:456216"/>
    </reaction>
</comment>
<feature type="transmembrane region" description="Helical" evidence="21">
    <location>
        <begin position="237"/>
        <end position="262"/>
    </location>
</feature>
<dbReference type="PROSITE" id="PS51194">
    <property type="entry name" value="HELICASE_CTER"/>
    <property type="match status" value="1"/>
</dbReference>
<gene>
    <name evidence="25" type="ORF">PMAA_084870</name>
</gene>
<keyword evidence="12 19" id="KW-0238">DNA-binding</keyword>
<feature type="region of interest" description="Disordered" evidence="20">
    <location>
        <begin position="490"/>
        <end position="582"/>
    </location>
</feature>
<keyword evidence="5" id="KW-0547">Nucleotide-binding</keyword>
<evidence type="ECO:0000256" key="19">
    <source>
        <dbReference type="RuleBase" id="RU368001"/>
    </source>
</evidence>
<dbReference type="Pfam" id="PF00176">
    <property type="entry name" value="SNF2-rel_dom"/>
    <property type="match status" value="1"/>
</dbReference>
<keyword evidence="18" id="KW-0915">Sodium</keyword>
<keyword evidence="6 19" id="KW-0227">DNA damage</keyword>
<comment type="similarity">
    <text evidence="18">Belongs to the monovalent cation:proton antiporter 1 (CPA1) transporter (TC 2.A.36) family.</text>
</comment>
<dbReference type="Pfam" id="PF00999">
    <property type="entry name" value="Na_H_Exchanger"/>
    <property type="match status" value="1"/>
</dbReference>
<keyword evidence="7 19" id="KW-0378">Hydrolase</keyword>
<feature type="region of interest" description="Disordered" evidence="20">
    <location>
        <begin position="2406"/>
        <end position="2500"/>
    </location>
</feature>
<dbReference type="Pfam" id="PF00271">
    <property type="entry name" value="Helicase_C"/>
    <property type="match status" value="1"/>
</dbReference>
<dbReference type="GO" id="GO:0006885">
    <property type="term" value="P:regulation of pH"/>
    <property type="evidence" value="ECO:0007669"/>
    <property type="project" value="InterPro"/>
</dbReference>
<evidence type="ECO:0000256" key="18">
    <source>
        <dbReference type="RuleBase" id="RU003722"/>
    </source>
</evidence>
<evidence type="ECO:0000256" key="16">
    <source>
        <dbReference type="ARBA" id="ARBA00023204"/>
    </source>
</evidence>
<evidence type="ECO:0000256" key="5">
    <source>
        <dbReference type="ARBA" id="ARBA00022741"/>
    </source>
</evidence>
<dbReference type="InterPro" id="IPR020838">
    <property type="entry name" value="DBINO"/>
</dbReference>
<comment type="similarity">
    <text evidence="3 19">Belongs to the SNF2/RAD54 helicase family.</text>
</comment>
<dbReference type="HOGENOM" id="CLU_000315_26_0_1"/>
<dbReference type="InterPro" id="IPR004709">
    <property type="entry name" value="NaH_exchanger"/>
</dbReference>
<feature type="region of interest" description="Disordered" evidence="20">
    <location>
        <begin position="829"/>
        <end position="1098"/>
    </location>
</feature>
<dbReference type="NCBIfam" id="TIGR00840">
    <property type="entry name" value="b_cpa1"/>
    <property type="match status" value="1"/>
</dbReference>
<feature type="compositionally biased region" description="Basic and acidic residues" evidence="20">
    <location>
        <begin position="2427"/>
        <end position="2445"/>
    </location>
</feature>
<feature type="compositionally biased region" description="Polar residues" evidence="20">
    <location>
        <begin position="842"/>
        <end position="854"/>
    </location>
</feature>
<feature type="compositionally biased region" description="Acidic residues" evidence="20">
    <location>
        <begin position="598"/>
        <end position="609"/>
    </location>
</feature>
<keyword evidence="26" id="KW-1185">Reference proteome</keyword>
<feature type="domain" description="DBINO" evidence="24">
    <location>
        <begin position="1389"/>
        <end position="1514"/>
    </location>
</feature>
<evidence type="ECO:0000256" key="8">
    <source>
        <dbReference type="ARBA" id="ARBA00022840"/>
    </source>
</evidence>
<dbReference type="InterPro" id="IPR050520">
    <property type="entry name" value="INO80/SWR1_helicase"/>
</dbReference>
<evidence type="ECO:0000256" key="9">
    <source>
        <dbReference type="ARBA" id="ARBA00022989"/>
    </source>
</evidence>
<feature type="region of interest" description="Disordered" evidence="20">
    <location>
        <begin position="1255"/>
        <end position="1377"/>
    </location>
</feature>
<dbReference type="Gene3D" id="3.40.50.300">
    <property type="entry name" value="P-loop containing nucleotide triphosphate hydrolases"/>
    <property type="match status" value="1"/>
</dbReference>
<keyword evidence="11" id="KW-0175">Coiled coil</keyword>
<keyword evidence="14" id="KW-0010">Activator</keyword>
<comment type="subunit">
    <text evidence="19">Component of the INO80 chromatin-remodeling complex.</text>
</comment>
<feature type="compositionally biased region" description="Pro residues" evidence="20">
    <location>
        <begin position="1020"/>
        <end position="1038"/>
    </location>
</feature>
<dbReference type="GO" id="GO:0006351">
    <property type="term" value="P:DNA-templated transcription"/>
    <property type="evidence" value="ECO:0007669"/>
    <property type="project" value="InterPro"/>
</dbReference>
<dbReference type="GO" id="GO:0003677">
    <property type="term" value="F:DNA binding"/>
    <property type="evidence" value="ECO:0007669"/>
    <property type="project" value="UniProtKB-UniRule"/>
</dbReference>
<dbReference type="SMART" id="SM00487">
    <property type="entry name" value="DEXDc"/>
    <property type="match status" value="1"/>
</dbReference>
<feature type="region of interest" description="Disordered" evidence="20">
    <location>
        <begin position="598"/>
        <end position="654"/>
    </location>
</feature>
<reference evidence="26" key="1">
    <citation type="journal article" date="2015" name="Genome Announc.">
        <title>Genome sequence of the AIDS-associated pathogen Penicillium marneffei (ATCC18224) and its near taxonomic relative Talaromyces stipitatus (ATCC10500).</title>
        <authorList>
            <person name="Nierman W.C."/>
            <person name="Fedorova-Abrams N.D."/>
            <person name="Andrianopoulos A."/>
        </authorList>
    </citation>
    <scope>NUCLEOTIDE SEQUENCE [LARGE SCALE GENOMIC DNA]</scope>
    <source>
        <strain evidence="26">ATCC 18224 / CBS 334.59 / QM 7333</strain>
    </source>
</reference>
<dbReference type="Pfam" id="PF13892">
    <property type="entry name" value="DBINO"/>
    <property type="match status" value="1"/>
</dbReference>
<feature type="compositionally biased region" description="Polar residues" evidence="20">
    <location>
        <begin position="622"/>
        <end position="633"/>
    </location>
</feature>
<evidence type="ECO:0000256" key="1">
    <source>
        <dbReference type="ARBA" id="ARBA00004123"/>
    </source>
</evidence>
<dbReference type="PRINTS" id="PR01084">
    <property type="entry name" value="NAHEXCHNGR"/>
</dbReference>
<sequence length="2500" mass="281182">MVANYAFQFAGEILRRATEDTDPEDNAPEPEKKEFFSSWALFILIMLLIAALFTSYILQQRKIQAVHETVLSIFGGMFVGLIIRLTPPSPIQDVVTFDYQFFFNLLLPPIILASGYELHQANFFRNIGTILTFAFAGTFISAIVLGLILYLWTRIPLDGLNISLVEAISVGATLSATDPVTILAIFNLYKVEPKLYTVIFGESILNDAVAIVLFETAQKYAENDAAKLTVLNLFEAIGLFLLIFFGSMLVGICVGIGTALLLKYTHVRRLPKIESCLIVLIAYASYFFSNGVYLSGIVSLLFCGITLKHYAYYNMSRRTQLTTKYLFQVMSQLSENFIFIYLGLDLLVESQLRFKPLFIIVAVLGICFARYLSVFPLSKAVNWFIRYRARRRGKDVADELPFSYQAMLFWAGLRGAVGVALAAGMSGPNAPALRATVLVVVVLTVIIFGGTTARMLDILGIRTGVVEEVDSDDEFDIEITHGGTYYKRANSSGIGYTPRATDRTIPLDNVGDRPSVPTTDSYSSGNNRQPSPPSRSRSAARRTKKFNSADRDQSATQGLLGVVAGSRSESDIGSDEDITGVNGGKQVAIDADHLDEFDLDVDPLSDDDLPPAAPSTSRLRRSPSQPQTASTGASPARRATESSTGTHREPITARNALRELFSGGPTGDHAEWFRQLDEDFIKPTLLLDQSNHKGPGARHLNNEIVNGVWRELQSKVSQRSKNKGRARGKREKWANTAAKRIIDHNPIPSSHHSIPPNADPATLSVSRSWLHLRKSGREKRSALPDRTKNQPTITKPKPAKNTPSAFVHLLKSPSSLASRETLVGIMSGAPPYSLRSPPPPGQQSTYNSYSSSPPKSHAYYPNNEQYQQHPPETPQPYTSSYSRSPHFPHASSPLANTLPPLNGGPHSDTSPSYPGPHTGQPASGYSLPRIHTGHGMSDTRPSSYGQPGSSHSHPPNRLESQLLSPKKEPDTSFMSARENGSSRYLTHSPVMHPPSPKETKPARTADPMSFASILSEPTEETPPPRRASPPPPPLPPAEPIIRTKEPEPAPVLPLPRLEKKPSQEKQPPVVEQEEKIILPPRENGSKKQEKPAPVVQAHAVKAPRLTQKDIEAIERDIAEIDRAEKSDVEDGTGFEAELKLYIAKSKKRAMEADILESHKNKRRRNEFLLKLSANFANGAEAGGERFRRANEREVIAEVQRKEVQDEKERKKDMQRKRRRENTVRVETAKKLEAERRAKRTVDPVEKEKLLREAEKAQKKIKGVKRALERGNQPAEISEVTPLAPNMEGGTTSTFHIGKDKSPSSKKKPSRPTPSARPKKSKEKKQAEKDAAEQAYLAAERDELIAIAPKDELRPTVPKKEAKGARSKEPTPSPANAFETKGYNQIYEQIWRDIARKDIPKVYRIKTMSLSTRQENLRKTAQLASKQSRKWQERTNKSTKDTQARAKRTMREMMSFWKRNEREERDLRRMAEKQELEMAKKAEADREANRQKRKLNFLISQTELYSHFIGRKIKTDEAEATGDPSIQRTGETVRPGNSGAHTIDLPDSVADTKAKVTAFEDLDFDAEDETELRRAAMANAQNAVEEAQARARAFNNEENPMAALDEGEMNFQNPTSLGDIQISQPKMLTAQLKEYQLKGLNWLVNLYEQGINGILADEMGLGKTVQSISVMAYLAEVHNIWGPFLVIAPASTLHNWQQEITKFVPDIKVLPYWGNAKDRKILRKFWDRKHLTYTRESEFHVLVTSYQLVVLDAQYFQKVKWQYMILDEAQAIKSSQSSRWKNLLGFSCRNRLLLTGTPIQNNMQELWALLHFIMPTLFDSHDEFSEWFSKDIESHAQSNTKLNEDQLRRLHMILKPFMLRRVKKHVQQELGDKVEKDVFCDLTYRQRAYYSNLRNRVSIMDLIEKAAVGDDADSTTLMNLVMQFRKVCNHPDLFERADTRSPFSMAHFAETASFLREGPFVDVLYSTRNCIEYDLPRLLFTDNGRLDIPGQNNPKAGFQNKYLSHLMNIWSPENIKQSMVENQTFSFLRFADVSPQEAYETSRVGEFERIVRRRGVLNRLSGLNVAYDRSDDDDINSILIPSLFNVIERNDPTDLYNSATEGYMRGLLTVSRKTFDEGGLALIEPAARPAAAAPPITVSCSGQAAIRETNYVLFNVPARQALYSIRSRQLDEQIVEKRLDPVPYSHAPLLPEPISSKARFTKIEIPSMRRFVTDSGKLAKLDELLRELKNGGHRVLLYFQMTRMIDLMEEYLTYRNYKYCRLDGSTKLEDRRDTVADFQHRPEIFVFLLSTRAGGLGINLTAADTVIFYDSDWNPTIDSQAMDRAHRLGQTRQVTVYRLITRGTIEERIRKRALQKEEVQRVVISGGAAGGVDFNTRHRENRTKDIAMWLADDEQAELIEQKEREALERGDDPLAKKGKKAQLKKKKDVTLDDMYHEGEGHFDDVSAKPSGAATPVSGEAIPASSALGKKRSKTAKGPSKRAKTTKERLRLIDGDNDPIDE</sequence>
<evidence type="ECO:0000256" key="11">
    <source>
        <dbReference type="ARBA" id="ARBA00023054"/>
    </source>
</evidence>
<dbReference type="InterPro" id="IPR049730">
    <property type="entry name" value="SNF2/RAD54-like_C"/>
</dbReference>
<feature type="transmembrane region" description="Helical" evidence="21">
    <location>
        <begin position="292"/>
        <end position="313"/>
    </location>
</feature>
<evidence type="ECO:0000256" key="20">
    <source>
        <dbReference type="SAM" id="MobiDB-lite"/>
    </source>
</evidence>
<evidence type="ECO:0000256" key="14">
    <source>
        <dbReference type="ARBA" id="ARBA00023159"/>
    </source>
</evidence>
<dbReference type="STRING" id="441960.B6QGA1"/>
<feature type="compositionally biased region" description="Polar residues" evidence="20">
    <location>
        <begin position="516"/>
        <end position="529"/>
    </location>
</feature>
<feature type="compositionally biased region" description="Basic and acidic residues" evidence="20">
    <location>
        <begin position="2483"/>
        <end position="2492"/>
    </location>
</feature>
<dbReference type="PhylomeDB" id="B6QGA1"/>
<evidence type="ECO:0000259" key="23">
    <source>
        <dbReference type="PROSITE" id="PS51194"/>
    </source>
</evidence>
<comment type="domain">
    <text evidence="19">The DBINO region is involved in binding to DNA.</text>
</comment>
<dbReference type="SUPFAM" id="SSF52540">
    <property type="entry name" value="P-loop containing nucleoside triphosphate hydrolases"/>
    <property type="match status" value="2"/>
</dbReference>
<dbReference type="FunFam" id="3.40.50.300:FF:001269">
    <property type="entry name" value="SNF2 family helicase/ATPase"/>
    <property type="match status" value="1"/>
</dbReference>
<feature type="compositionally biased region" description="Basic residues" evidence="20">
    <location>
        <begin position="2415"/>
        <end position="2426"/>
    </location>
</feature>
<evidence type="ECO:0000256" key="21">
    <source>
        <dbReference type="SAM" id="Phobius"/>
    </source>
</evidence>
<feature type="compositionally biased region" description="Basic and acidic residues" evidence="20">
    <location>
        <begin position="778"/>
        <end position="788"/>
    </location>
</feature>
<dbReference type="EMBL" id="DS995901">
    <property type="protein sequence ID" value="EEA24486.1"/>
    <property type="molecule type" value="Genomic_DNA"/>
</dbReference>
<keyword evidence="8 19" id="KW-0067">ATP-binding</keyword>
<dbReference type="SMART" id="SM00490">
    <property type="entry name" value="HELICc"/>
    <property type="match status" value="1"/>
</dbReference>
<feature type="transmembrane region" description="Helical" evidence="21">
    <location>
        <begin position="164"/>
        <end position="188"/>
    </location>
</feature>
<evidence type="ECO:0000256" key="7">
    <source>
        <dbReference type="ARBA" id="ARBA00022801"/>
    </source>
</evidence>
<dbReference type="OrthoDB" id="372624at2759"/>
<feature type="transmembrane region" description="Helical" evidence="21">
    <location>
        <begin position="130"/>
        <end position="152"/>
    </location>
</feature>
<keyword evidence="4 18" id="KW-0812">Transmembrane</keyword>
<evidence type="ECO:0000313" key="25">
    <source>
        <dbReference type="EMBL" id="EEA24486.1"/>
    </source>
</evidence>
<organism evidence="25 26">
    <name type="scientific">Talaromyces marneffei (strain ATCC 18224 / CBS 334.59 / QM 7333)</name>
    <name type="common">Penicillium marneffei</name>
    <dbReference type="NCBI Taxonomy" id="441960"/>
    <lineage>
        <taxon>Eukaryota</taxon>
        <taxon>Fungi</taxon>
        <taxon>Dikarya</taxon>
        <taxon>Ascomycota</taxon>
        <taxon>Pezizomycotina</taxon>
        <taxon>Eurotiomycetes</taxon>
        <taxon>Eurotiomycetidae</taxon>
        <taxon>Eurotiales</taxon>
        <taxon>Trichocomaceae</taxon>
        <taxon>Talaromyces</taxon>
        <taxon>Talaromyces sect. Talaromyces</taxon>
    </lineage>
</organism>
<feature type="domain" description="Helicase C-terminal" evidence="23">
    <location>
        <begin position="2219"/>
        <end position="2379"/>
    </location>
</feature>
<feature type="transmembrane region" description="Helical" evidence="21">
    <location>
        <begin position="432"/>
        <end position="453"/>
    </location>
</feature>
<dbReference type="PANTHER" id="PTHR45685">
    <property type="entry name" value="HELICASE SRCAP-RELATED"/>
    <property type="match status" value="1"/>
</dbReference>
<evidence type="ECO:0000256" key="17">
    <source>
        <dbReference type="ARBA" id="ARBA00023242"/>
    </source>
</evidence>
<dbReference type="EC" id="3.6.4.-" evidence="19"/>
<dbReference type="GO" id="GO:0031011">
    <property type="term" value="C:Ino80 complex"/>
    <property type="evidence" value="ECO:0007669"/>
    <property type="project" value="UniProtKB-UniRule"/>
</dbReference>
<dbReference type="GO" id="GO:0015385">
    <property type="term" value="F:sodium:proton antiporter activity"/>
    <property type="evidence" value="ECO:0007669"/>
    <property type="project" value="InterPro"/>
</dbReference>
<feature type="compositionally biased region" description="Polar residues" evidence="20">
    <location>
        <begin position="862"/>
        <end position="883"/>
    </location>
</feature>
<protein>
    <recommendedName>
        <fullName evidence="18 19">Multifunctional fusion protein</fullName>
    </recommendedName>
    <domain>
        <recommendedName>
            <fullName evidence="19">Chromatin-remodeling ATPase INO80</fullName>
            <ecNumber evidence="19">3.6.4.-</ecNumber>
        </recommendedName>
    </domain>
    <domain>
        <recommendedName>
            <fullName evidence="18">Sodium/hydrogen exchanger</fullName>
        </recommendedName>
    </domain>
</protein>
<feature type="transmembrane region" description="Helical" evidence="21">
    <location>
        <begin position="325"/>
        <end position="344"/>
    </location>
</feature>
<keyword evidence="17" id="KW-0539">Nucleus</keyword>
<dbReference type="InterPro" id="IPR014001">
    <property type="entry name" value="Helicase_ATP-bd"/>
</dbReference>
<evidence type="ECO:0000256" key="13">
    <source>
        <dbReference type="ARBA" id="ARBA00023136"/>
    </source>
</evidence>
<keyword evidence="16 19" id="KW-0234">DNA repair</keyword>
<accession>B6QGA1</accession>
<dbReference type="InterPro" id="IPR038718">
    <property type="entry name" value="SNF2-like_sf"/>
</dbReference>
<feature type="region of interest" description="Disordered" evidence="20">
    <location>
        <begin position="774"/>
        <end position="803"/>
    </location>
</feature>
<feature type="compositionally biased region" description="Basic residues" evidence="20">
    <location>
        <begin position="2467"/>
        <end position="2482"/>
    </location>
</feature>
<evidence type="ECO:0000256" key="4">
    <source>
        <dbReference type="ARBA" id="ARBA00022692"/>
    </source>
</evidence>
<dbReference type="PANTHER" id="PTHR45685:SF2">
    <property type="entry name" value="CHROMATIN-REMODELING ATPASE INO80"/>
    <property type="match status" value="1"/>
</dbReference>
<evidence type="ECO:0000256" key="12">
    <source>
        <dbReference type="ARBA" id="ARBA00023125"/>
    </source>
</evidence>
<keyword evidence="9 21" id="KW-1133">Transmembrane helix</keyword>
<dbReference type="FunFam" id="3.40.50.10810:FF:000006">
    <property type="entry name" value="Putative DNA helicase INO80"/>
    <property type="match status" value="1"/>
</dbReference>
<feature type="compositionally biased region" description="Basic and acidic residues" evidence="20">
    <location>
        <begin position="1429"/>
        <end position="1443"/>
    </location>
</feature>
<evidence type="ECO:0000256" key="15">
    <source>
        <dbReference type="ARBA" id="ARBA00023163"/>
    </source>
</evidence>
<keyword evidence="18" id="KW-0813">Transport</keyword>
<evidence type="ECO:0000256" key="3">
    <source>
        <dbReference type="ARBA" id="ARBA00007025"/>
    </source>
</evidence>
<feature type="compositionally biased region" description="Polar residues" evidence="20">
    <location>
        <begin position="972"/>
        <end position="985"/>
    </location>
</feature>
<dbReference type="InterPro" id="IPR000330">
    <property type="entry name" value="SNF2_N"/>
</dbReference>
<feature type="compositionally biased region" description="Basic and acidic residues" evidence="20">
    <location>
        <begin position="1201"/>
        <end position="1211"/>
    </location>
</feature>
<dbReference type="InterPro" id="IPR006153">
    <property type="entry name" value="Cation/H_exchanger_TM"/>
</dbReference>
<comment type="subcellular location">
    <subcellularLocation>
        <location evidence="2">Membrane</location>
        <topology evidence="2">Multi-pass membrane protein</topology>
    </subcellularLocation>
    <subcellularLocation>
        <location evidence="1 19">Nucleus</location>
    </subcellularLocation>
</comment>
<dbReference type="InterPro" id="IPR031047">
    <property type="entry name" value="DEXQc_INO80"/>
</dbReference>
<evidence type="ECO:0000256" key="6">
    <source>
        <dbReference type="ARBA" id="ARBA00022763"/>
    </source>
</evidence>
<dbReference type="GO" id="GO:0016887">
    <property type="term" value="F:ATP hydrolysis activity"/>
    <property type="evidence" value="ECO:0007669"/>
    <property type="project" value="TreeGrafter"/>
</dbReference>
<feature type="compositionally biased region" description="Basic and acidic residues" evidence="20">
    <location>
        <begin position="1220"/>
        <end position="1243"/>
    </location>
</feature>
<proteinExistence type="inferred from homology"/>
<keyword evidence="18" id="KW-0050">Antiport</keyword>
<keyword evidence="18" id="KW-0739">Sodium transport</keyword>
<keyword evidence="13 21" id="KW-0472">Membrane</keyword>
<dbReference type="GO" id="GO:0060255">
    <property type="term" value="P:regulation of macromolecule metabolic process"/>
    <property type="evidence" value="ECO:0007669"/>
    <property type="project" value="UniProtKB-ARBA"/>
</dbReference>
<dbReference type="GO" id="GO:0005524">
    <property type="term" value="F:ATP binding"/>
    <property type="evidence" value="ECO:0007669"/>
    <property type="project" value="UniProtKB-UniRule"/>
</dbReference>
<feature type="transmembrane region" description="Helical" evidence="21">
    <location>
        <begin position="99"/>
        <end position="118"/>
    </location>
</feature>
<dbReference type="Proteomes" id="UP000001294">
    <property type="component" value="Unassembled WGS sequence"/>
</dbReference>
<dbReference type="InterPro" id="IPR001650">
    <property type="entry name" value="Helicase_C-like"/>
</dbReference>
<evidence type="ECO:0000256" key="2">
    <source>
        <dbReference type="ARBA" id="ARBA00004141"/>
    </source>
</evidence>
<feature type="domain" description="Helicase ATP-binding" evidence="22">
    <location>
        <begin position="1643"/>
        <end position="1815"/>
    </location>
</feature>
<dbReference type="PROSITE" id="PS51192">
    <property type="entry name" value="HELICASE_ATP_BIND_1"/>
    <property type="match status" value="1"/>
</dbReference>
<name>B6QGA1_TALMQ</name>
<feature type="transmembrane region" description="Helical" evidence="21">
    <location>
        <begin position="36"/>
        <end position="58"/>
    </location>
</feature>
<dbReference type="GO" id="GO:0006281">
    <property type="term" value="P:DNA repair"/>
    <property type="evidence" value="ECO:0007669"/>
    <property type="project" value="UniProtKB-UniRule"/>
</dbReference>
<feature type="region of interest" description="Disordered" evidence="20">
    <location>
        <begin position="1516"/>
        <end position="1544"/>
    </location>
</feature>
<evidence type="ECO:0000259" key="24">
    <source>
        <dbReference type="PROSITE" id="PS51413"/>
    </source>
</evidence>
<dbReference type="GO" id="GO:0140658">
    <property type="term" value="F:ATP-dependent chromatin remodeler activity"/>
    <property type="evidence" value="ECO:0007669"/>
    <property type="project" value="InterPro"/>
</dbReference>
<evidence type="ECO:0000256" key="10">
    <source>
        <dbReference type="ARBA" id="ARBA00023015"/>
    </source>
</evidence>
<keyword evidence="10" id="KW-0805">Transcription regulation</keyword>
<keyword evidence="25" id="KW-0347">Helicase</keyword>
<keyword evidence="18" id="KW-0406">Ion transport</keyword>
<dbReference type="CDD" id="cd18002">
    <property type="entry name" value="DEXQc_INO80"/>
    <property type="match status" value="1"/>
</dbReference>
<evidence type="ECO:0000313" key="26">
    <source>
        <dbReference type="Proteomes" id="UP000001294"/>
    </source>
</evidence>
<feature type="transmembrane region" description="Helical" evidence="21">
    <location>
        <begin position="356"/>
        <end position="385"/>
    </location>
</feature>
<feature type="region of interest" description="Disordered" evidence="20">
    <location>
        <begin position="1423"/>
        <end position="1445"/>
    </location>
</feature>
<feature type="transmembrane region" description="Helical" evidence="21">
    <location>
        <begin position="70"/>
        <end position="87"/>
    </location>
</feature>
<dbReference type="PROSITE" id="PS51413">
    <property type="entry name" value="DBINO"/>
    <property type="match status" value="1"/>
</dbReference>
<keyword evidence="15" id="KW-0804">Transcription</keyword>
<dbReference type="GO" id="GO:0004386">
    <property type="term" value="F:helicase activity"/>
    <property type="evidence" value="ECO:0007669"/>
    <property type="project" value="UniProtKB-KW"/>
</dbReference>
<feature type="compositionally biased region" description="Polar residues" evidence="20">
    <location>
        <begin position="939"/>
        <end position="963"/>
    </location>
</feature>
<feature type="region of interest" description="Disordered" evidence="20">
    <location>
        <begin position="1201"/>
        <end position="1243"/>
    </location>
</feature>
<dbReference type="GO" id="GO:0016020">
    <property type="term" value="C:membrane"/>
    <property type="evidence" value="ECO:0007669"/>
    <property type="project" value="UniProtKB-SubCell"/>
</dbReference>
<dbReference type="VEuPathDB" id="FungiDB:PMAA_084870"/>